<keyword evidence="1" id="KW-1133">Transmembrane helix</keyword>
<dbReference type="AlphaFoldDB" id="A0A916NHI8"/>
<sequence>MKTLLPTGVRVVLESVPLVWDAGGRFMAFRNFKRSLVNFINGAFLTHVVGNAFFVFVGFGSLVGCL</sequence>
<evidence type="ECO:0000256" key="1">
    <source>
        <dbReference type="SAM" id="Phobius"/>
    </source>
</evidence>
<dbReference type="Proteomes" id="UP000693672">
    <property type="component" value="Unassembled WGS sequence"/>
</dbReference>
<dbReference type="RefSeq" id="WP_218091523.1">
    <property type="nucleotide sequence ID" value="NZ_CAJVAS010000005.1"/>
</dbReference>
<protein>
    <submittedName>
        <fullName evidence="2">Uncharacterized protein</fullName>
    </submittedName>
</protein>
<keyword evidence="3" id="KW-1185">Reference proteome</keyword>
<proteinExistence type="predicted"/>
<accession>A0A916NHI8</accession>
<keyword evidence="1" id="KW-0812">Transmembrane</keyword>
<keyword evidence="1" id="KW-0472">Membrane</keyword>
<evidence type="ECO:0000313" key="2">
    <source>
        <dbReference type="EMBL" id="CAG7614620.1"/>
    </source>
</evidence>
<name>A0A916NHI8_9BACL</name>
<comment type="caution">
    <text evidence="2">The sequence shown here is derived from an EMBL/GenBank/DDBJ whole genome shotgun (WGS) entry which is preliminary data.</text>
</comment>
<gene>
    <name evidence="2" type="ORF">PAESOLCIP111_01730</name>
</gene>
<reference evidence="2" key="1">
    <citation type="submission" date="2021-06" db="EMBL/GenBank/DDBJ databases">
        <authorList>
            <person name="Criscuolo A."/>
        </authorList>
    </citation>
    <scope>NUCLEOTIDE SEQUENCE</scope>
    <source>
        <strain evidence="2">CIP111600</strain>
    </source>
</reference>
<feature type="transmembrane region" description="Helical" evidence="1">
    <location>
        <begin position="36"/>
        <end position="63"/>
    </location>
</feature>
<evidence type="ECO:0000313" key="3">
    <source>
        <dbReference type="Proteomes" id="UP000693672"/>
    </source>
</evidence>
<organism evidence="2 3">
    <name type="scientific">Paenibacillus solanacearum</name>
    <dbReference type="NCBI Taxonomy" id="2048548"/>
    <lineage>
        <taxon>Bacteria</taxon>
        <taxon>Bacillati</taxon>
        <taxon>Bacillota</taxon>
        <taxon>Bacilli</taxon>
        <taxon>Bacillales</taxon>
        <taxon>Paenibacillaceae</taxon>
        <taxon>Paenibacillus</taxon>
    </lineage>
</organism>
<dbReference type="EMBL" id="CAJVAS010000005">
    <property type="protein sequence ID" value="CAG7614620.1"/>
    <property type="molecule type" value="Genomic_DNA"/>
</dbReference>